<keyword evidence="9" id="KW-0472">Membrane</keyword>
<evidence type="ECO:0000256" key="10">
    <source>
        <dbReference type="RuleBase" id="RU363063"/>
    </source>
</evidence>
<keyword evidence="4" id="KW-0808">Transferase</keyword>
<name>A0A1Y2CZ69_9FUNG</name>
<dbReference type="Proteomes" id="UP000193642">
    <property type="component" value="Unassembled WGS sequence"/>
</dbReference>
<dbReference type="PANTHER" id="PTHR11214">
    <property type="entry name" value="BETA-1,3-N-ACETYLGLUCOSAMINYLTRANSFERASE"/>
    <property type="match status" value="1"/>
</dbReference>
<proteinExistence type="inferred from homology"/>
<dbReference type="OrthoDB" id="2139606at2759"/>
<accession>A0A1Y2CZ69</accession>
<dbReference type="EC" id="2.4.1.-" evidence="10"/>
<dbReference type="AlphaFoldDB" id="A0A1Y2CZ69"/>
<protein>
    <recommendedName>
        <fullName evidence="10">Hexosyltransferase</fullName>
        <ecNumber evidence="10">2.4.1.-</ecNumber>
    </recommendedName>
</protein>
<evidence type="ECO:0000256" key="3">
    <source>
        <dbReference type="ARBA" id="ARBA00022676"/>
    </source>
</evidence>
<comment type="caution">
    <text evidence="11">The sequence shown here is derived from an EMBL/GenBank/DDBJ whole genome shotgun (WGS) entry which is preliminary data.</text>
</comment>
<keyword evidence="8 10" id="KW-0333">Golgi apparatus</keyword>
<dbReference type="GO" id="GO:0000139">
    <property type="term" value="C:Golgi membrane"/>
    <property type="evidence" value="ECO:0007669"/>
    <property type="project" value="UniProtKB-SubCell"/>
</dbReference>
<dbReference type="PANTHER" id="PTHR11214:SF351">
    <property type="entry name" value="BETA-1,3-GALACTOSYLTRANSFERASE PVG3"/>
    <property type="match status" value="1"/>
</dbReference>
<organism evidence="11 12">
    <name type="scientific">Rhizoclosmatium globosum</name>
    <dbReference type="NCBI Taxonomy" id="329046"/>
    <lineage>
        <taxon>Eukaryota</taxon>
        <taxon>Fungi</taxon>
        <taxon>Fungi incertae sedis</taxon>
        <taxon>Chytridiomycota</taxon>
        <taxon>Chytridiomycota incertae sedis</taxon>
        <taxon>Chytridiomycetes</taxon>
        <taxon>Chytridiales</taxon>
        <taxon>Chytriomycetaceae</taxon>
        <taxon>Rhizoclosmatium</taxon>
    </lineage>
</organism>
<evidence type="ECO:0000256" key="9">
    <source>
        <dbReference type="ARBA" id="ARBA00023136"/>
    </source>
</evidence>
<evidence type="ECO:0000313" key="11">
    <source>
        <dbReference type="EMBL" id="ORY52321.1"/>
    </source>
</evidence>
<evidence type="ECO:0000256" key="1">
    <source>
        <dbReference type="ARBA" id="ARBA00004323"/>
    </source>
</evidence>
<comment type="similarity">
    <text evidence="2 10">Belongs to the glycosyltransferase 31 family.</text>
</comment>
<evidence type="ECO:0000256" key="4">
    <source>
        <dbReference type="ARBA" id="ARBA00022679"/>
    </source>
</evidence>
<dbReference type="EMBL" id="MCGO01000003">
    <property type="protein sequence ID" value="ORY52321.1"/>
    <property type="molecule type" value="Genomic_DNA"/>
</dbReference>
<evidence type="ECO:0000256" key="2">
    <source>
        <dbReference type="ARBA" id="ARBA00008661"/>
    </source>
</evidence>
<keyword evidence="3 10" id="KW-0328">Glycosyltransferase</keyword>
<evidence type="ECO:0000256" key="8">
    <source>
        <dbReference type="ARBA" id="ARBA00023034"/>
    </source>
</evidence>
<dbReference type="STRING" id="329046.A0A1Y2CZ69"/>
<evidence type="ECO:0000256" key="5">
    <source>
        <dbReference type="ARBA" id="ARBA00022692"/>
    </source>
</evidence>
<keyword evidence="5" id="KW-0812">Transmembrane</keyword>
<evidence type="ECO:0000313" key="12">
    <source>
        <dbReference type="Proteomes" id="UP000193642"/>
    </source>
</evidence>
<dbReference type="InterPro" id="IPR002659">
    <property type="entry name" value="Glyco_trans_31"/>
</dbReference>
<comment type="subcellular location">
    <subcellularLocation>
        <location evidence="1 10">Golgi apparatus membrane</location>
        <topology evidence="1 10">Single-pass type II membrane protein</topology>
    </subcellularLocation>
</comment>
<gene>
    <name evidence="11" type="ORF">BCR33DRAFT_733073</name>
</gene>
<keyword evidence="12" id="KW-1185">Reference proteome</keyword>
<evidence type="ECO:0000256" key="7">
    <source>
        <dbReference type="ARBA" id="ARBA00022989"/>
    </source>
</evidence>
<reference evidence="11 12" key="1">
    <citation type="submission" date="2016-07" db="EMBL/GenBank/DDBJ databases">
        <title>Pervasive Adenine N6-methylation of Active Genes in Fungi.</title>
        <authorList>
            <consortium name="DOE Joint Genome Institute"/>
            <person name="Mondo S.J."/>
            <person name="Dannebaum R.O."/>
            <person name="Kuo R.C."/>
            <person name="Labutti K."/>
            <person name="Haridas S."/>
            <person name="Kuo A."/>
            <person name="Salamov A."/>
            <person name="Ahrendt S.R."/>
            <person name="Lipzen A."/>
            <person name="Sullivan W."/>
            <person name="Andreopoulos W.B."/>
            <person name="Clum A."/>
            <person name="Lindquist E."/>
            <person name="Daum C."/>
            <person name="Ramamoorthy G.K."/>
            <person name="Gryganskyi A."/>
            <person name="Culley D."/>
            <person name="Magnuson J.K."/>
            <person name="James T.Y."/>
            <person name="O'Malley M.A."/>
            <person name="Stajich J.E."/>
            <person name="Spatafora J.W."/>
            <person name="Visel A."/>
            <person name="Grigoriev I.V."/>
        </authorList>
    </citation>
    <scope>NUCLEOTIDE SEQUENCE [LARGE SCALE GENOMIC DNA]</scope>
    <source>
        <strain evidence="11 12">JEL800</strain>
    </source>
</reference>
<keyword evidence="7" id="KW-1133">Transmembrane helix</keyword>
<keyword evidence="6" id="KW-0735">Signal-anchor</keyword>
<evidence type="ECO:0000256" key="6">
    <source>
        <dbReference type="ARBA" id="ARBA00022968"/>
    </source>
</evidence>
<dbReference type="GO" id="GO:0016758">
    <property type="term" value="F:hexosyltransferase activity"/>
    <property type="evidence" value="ECO:0007669"/>
    <property type="project" value="InterPro"/>
</dbReference>
<dbReference type="Gene3D" id="3.90.550.50">
    <property type="match status" value="1"/>
</dbReference>
<sequence length="380" mass="44952">MTTTKPDSTARRSFLREIYRQVNSNLNKEEQVDFVYVYGNSVSWETEYRLALEEMAYPKDTFITEREENMNEGKTLDWFIHARSVMYTKHPIHDHHYCPRYRFVGKTDDDVVIHIPRLSKVLRDLPTEQSHYVGRALDFYMTGMLYLLSADIVEWIHTSPISAENAVGHEDLQTGVWLQKGLPKADIKHHDQKELFHDLEESHNFPHFVSSEKSIVIHWCKDVQRLFRCFGDLYGTPVSARKRLTSKKSLQHHHQRLKGYFPSLEMQNLENLNLVTEFNIATQLDALLMRPLIETAVHKLIQDPVTESDWAKIMRHFSVRIEWYKEEELEMNVLRAIAAMELRKSDAWYELDVGNKLKNAIAEYKRPLTWEEVKKYREVK</sequence>